<organism evidence="3 4">
    <name type="scientific">Desmospora profundinema</name>
    <dbReference type="NCBI Taxonomy" id="1571184"/>
    <lineage>
        <taxon>Bacteria</taxon>
        <taxon>Bacillati</taxon>
        <taxon>Bacillota</taxon>
        <taxon>Bacilli</taxon>
        <taxon>Bacillales</taxon>
        <taxon>Thermoactinomycetaceae</taxon>
        <taxon>Desmospora</taxon>
    </lineage>
</organism>
<dbReference type="Proteomes" id="UP001185012">
    <property type="component" value="Unassembled WGS sequence"/>
</dbReference>
<proteinExistence type="predicted"/>
<dbReference type="PIRSF" id="PIRSF006402">
    <property type="entry name" value="UCP006402_thioredoxin"/>
    <property type="match status" value="1"/>
</dbReference>
<evidence type="ECO:0000313" key="4">
    <source>
        <dbReference type="Proteomes" id="UP001185012"/>
    </source>
</evidence>
<feature type="domain" description="Spermatogenesis-associated protein 20-like TRX" evidence="2">
    <location>
        <begin position="4"/>
        <end position="166"/>
    </location>
</feature>
<keyword evidence="1" id="KW-0175">Coiled coil</keyword>
<gene>
    <name evidence="3" type="ORF">JOE21_002692</name>
</gene>
<feature type="coiled-coil region" evidence="1">
    <location>
        <begin position="377"/>
        <end position="404"/>
    </location>
</feature>
<dbReference type="Gene3D" id="1.50.10.10">
    <property type="match status" value="2"/>
</dbReference>
<dbReference type="InterPro" id="IPR036249">
    <property type="entry name" value="Thioredoxin-like_sf"/>
</dbReference>
<dbReference type="SUPFAM" id="SSF52833">
    <property type="entry name" value="Thioredoxin-like"/>
    <property type="match status" value="1"/>
</dbReference>
<sequence>MSEPNRLIEEKSPYLLQHAHNPVDWYPWSEEAFEKARKEDKPVFLSIGYSTCHWCHVMERESFEDEEVAELLNREFVSVKVDREERPDVDHLYMSVCQALTGHGGWPLTVILTPEQKPFFAGTYFPKENRMGHRGLMEILERIAQAWKQERVKIEDVGHQITDALQTQLTEMEGGELSPEIIGEGFQQFQSTFDDRYGGFGSAPKFPRPHDFLFLLRYWREQGEPKALAMVEHTLEAMRRGGIFDHIGFGFARYSVDEKWLVPHFEKMLYDNALLALAYLEAYQATGKERYAQVAQEIFAYVLRDMTDAKGGFYSAEDADSEGEEGKFYVWTPEEIHEVLGEEKGARFCDSFDITAGGNFEEKSIPNQIGIDLAEVASRHGMEKRELAIELENARQQLFQVREKRIHPHKDDKILTSWNGLMIAALARGARVLGDESYRQAAERAVSFLLNELTREDGRLLARYRDGEAAIPAYLDDYANLTWGLLELYEATFDAVHLETALELTESMLDLFGDDGEGGLFFTGKDAERLLARNKEVYDGATPSGNAVAAFNLVRIAHLTGSTEWRERSDRQLKAFGGTVKRSPTAFSFFLTALQGALGTSREIVIAGRKGDPATREMLQAVQQAYLPEAVLLFRSEGETETLDRIAPFTKEQNPVEGRPTAYVCQNQACRQPVHTVDELKNQLDTK</sequence>
<dbReference type="InterPro" id="IPR004879">
    <property type="entry name" value="Ssp411-like_TRX"/>
</dbReference>
<dbReference type="RefSeq" id="WP_309866935.1">
    <property type="nucleotide sequence ID" value="NZ_JAVDQG010000006.1"/>
</dbReference>
<name>A0ABU1IPG2_9BACL</name>
<accession>A0ABU1IPG2</accession>
<evidence type="ECO:0000259" key="2">
    <source>
        <dbReference type="Pfam" id="PF03190"/>
    </source>
</evidence>
<protein>
    <submittedName>
        <fullName evidence="3">Uncharacterized protein YyaL (SSP411 family)</fullName>
    </submittedName>
</protein>
<dbReference type="PANTHER" id="PTHR42899:SF1">
    <property type="entry name" value="SPERMATOGENESIS-ASSOCIATED PROTEIN 20"/>
    <property type="match status" value="1"/>
</dbReference>
<dbReference type="EMBL" id="JAVDQG010000006">
    <property type="protein sequence ID" value="MDR6226682.1"/>
    <property type="molecule type" value="Genomic_DNA"/>
</dbReference>
<evidence type="ECO:0000256" key="1">
    <source>
        <dbReference type="SAM" id="Coils"/>
    </source>
</evidence>
<dbReference type="InterPro" id="IPR008928">
    <property type="entry name" value="6-hairpin_glycosidase_sf"/>
</dbReference>
<dbReference type="InterPro" id="IPR012341">
    <property type="entry name" value="6hp_glycosidase-like_sf"/>
</dbReference>
<dbReference type="CDD" id="cd02955">
    <property type="entry name" value="SSP411"/>
    <property type="match status" value="1"/>
</dbReference>
<dbReference type="InterPro" id="IPR024705">
    <property type="entry name" value="Ssp411"/>
</dbReference>
<reference evidence="3 4" key="1">
    <citation type="submission" date="2023-07" db="EMBL/GenBank/DDBJ databases">
        <title>Genomic Encyclopedia of Type Strains, Phase IV (KMG-IV): sequencing the most valuable type-strain genomes for metagenomic binning, comparative biology and taxonomic classification.</title>
        <authorList>
            <person name="Goeker M."/>
        </authorList>
    </citation>
    <scope>NUCLEOTIDE SEQUENCE [LARGE SCALE GENOMIC DNA]</scope>
    <source>
        <strain evidence="3 4">DSM 45903</strain>
    </source>
</reference>
<dbReference type="Gene3D" id="3.40.30.10">
    <property type="entry name" value="Glutaredoxin"/>
    <property type="match status" value="1"/>
</dbReference>
<dbReference type="Pfam" id="PF03190">
    <property type="entry name" value="Thioredox_DsbH"/>
    <property type="match status" value="1"/>
</dbReference>
<keyword evidence="4" id="KW-1185">Reference proteome</keyword>
<dbReference type="PANTHER" id="PTHR42899">
    <property type="entry name" value="SPERMATOGENESIS-ASSOCIATED PROTEIN 20"/>
    <property type="match status" value="1"/>
</dbReference>
<dbReference type="SUPFAM" id="SSF48208">
    <property type="entry name" value="Six-hairpin glycosidases"/>
    <property type="match status" value="1"/>
</dbReference>
<evidence type="ECO:0000313" key="3">
    <source>
        <dbReference type="EMBL" id="MDR6226682.1"/>
    </source>
</evidence>
<comment type="caution">
    <text evidence="3">The sequence shown here is derived from an EMBL/GenBank/DDBJ whole genome shotgun (WGS) entry which is preliminary data.</text>
</comment>